<proteinExistence type="inferred from homology"/>
<dbReference type="GO" id="GO:0005737">
    <property type="term" value="C:cytoplasm"/>
    <property type="evidence" value="ECO:0007669"/>
    <property type="project" value="TreeGrafter"/>
</dbReference>
<evidence type="ECO:0000256" key="2">
    <source>
        <dbReference type="ARBA" id="ARBA00013306"/>
    </source>
</evidence>
<evidence type="ECO:0000313" key="5">
    <source>
        <dbReference type="Proteomes" id="UP000324800"/>
    </source>
</evidence>
<reference evidence="4 5" key="1">
    <citation type="submission" date="2019-03" db="EMBL/GenBank/DDBJ databases">
        <title>Single cell metagenomics reveals metabolic interactions within the superorganism composed of flagellate Streblomastix strix and complex community of Bacteroidetes bacteria on its surface.</title>
        <authorList>
            <person name="Treitli S.C."/>
            <person name="Kolisko M."/>
            <person name="Husnik F."/>
            <person name="Keeling P."/>
            <person name="Hampl V."/>
        </authorList>
    </citation>
    <scope>NUCLEOTIDE SEQUENCE [LARGE SCALE GENOMIC DNA]</scope>
    <source>
        <strain evidence="4">ST1C</strain>
    </source>
</reference>
<dbReference type="OrthoDB" id="10256182at2759"/>
<accession>A0A5J4VXJ4</accession>
<dbReference type="EMBL" id="SNRW01004407">
    <property type="protein sequence ID" value="KAA6387357.1"/>
    <property type="molecule type" value="Genomic_DNA"/>
</dbReference>
<dbReference type="AlphaFoldDB" id="A0A5J4VXJ4"/>
<dbReference type="Pfam" id="PF08694">
    <property type="entry name" value="UFC1"/>
    <property type="match status" value="1"/>
</dbReference>
<dbReference type="Proteomes" id="UP000324800">
    <property type="component" value="Unassembled WGS sequence"/>
</dbReference>
<dbReference type="CDD" id="cd11686">
    <property type="entry name" value="UBCc_UFC1"/>
    <property type="match status" value="1"/>
</dbReference>
<dbReference type="SUPFAM" id="SSF54495">
    <property type="entry name" value="UBC-like"/>
    <property type="match status" value="1"/>
</dbReference>
<dbReference type="InterPro" id="IPR016135">
    <property type="entry name" value="UBQ-conjugating_enzyme/RWD"/>
</dbReference>
<dbReference type="InterPro" id="IPR014806">
    <property type="entry name" value="Ufc1"/>
</dbReference>
<comment type="similarity">
    <text evidence="1">Belongs to the ubiquitin-conjugating enzyme family. UFC1 subfamily.</text>
</comment>
<sequence>MSVSTDSLGIKQENIKLLTTSASPRDGEKWIQRMVEEYKILVDYIAQNKEEGNDWISIESNENGTTWNGTCKHVYKGLTYEFQFQFDIQVIYPSAPPELAIPELEGKTVKMYRGGKICLSSHFAPLWARNQPHYGIAHLLALGLAPWLAVEVPNLVEEGMIIHPSALK</sequence>
<dbReference type="PANTHER" id="PTHR12921">
    <property type="entry name" value="UBIQUITIN-FOLD MODIFIER-CONJUGATING ENZYME 1"/>
    <property type="match status" value="1"/>
</dbReference>
<dbReference type="Gene3D" id="3.10.110.10">
    <property type="entry name" value="Ubiquitin Conjugating Enzyme"/>
    <property type="match status" value="1"/>
</dbReference>
<gene>
    <name evidence="4" type="ORF">EZS28_017116</name>
</gene>
<evidence type="ECO:0000256" key="3">
    <source>
        <dbReference type="ARBA" id="ARBA00022786"/>
    </source>
</evidence>
<protein>
    <recommendedName>
        <fullName evidence="2">Ubiquitin-fold modifier-conjugating enzyme 1</fullName>
    </recommendedName>
</protein>
<evidence type="ECO:0000313" key="4">
    <source>
        <dbReference type="EMBL" id="KAA6387357.1"/>
    </source>
</evidence>
<dbReference type="GO" id="GO:0061657">
    <property type="term" value="F:UFM1 conjugating enzyme activity"/>
    <property type="evidence" value="ECO:0007669"/>
    <property type="project" value="InterPro"/>
</dbReference>
<dbReference type="PANTHER" id="PTHR12921:SF0">
    <property type="entry name" value="UBIQUITIN-FOLD MODIFIER-CONJUGATING ENZYME 1"/>
    <property type="match status" value="1"/>
</dbReference>
<comment type="caution">
    <text evidence="4">The sequence shown here is derived from an EMBL/GenBank/DDBJ whole genome shotgun (WGS) entry which is preliminary data.</text>
</comment>
<keyword evidence="3" id="KW-0833">Ubl conjugation pathway</keyword>
<dbReference type="GO" id="GO:1990592">
    <property type="term" value="P:protein K69-linked ufmylation"/>
    <property type="evidence" value="ECO:0007669"/>
    <property type="project" value="TreeGrafter"/>
</dbReference>
<name>A0A5J4VXJ4_9EUKA</name>
<organism evidence="4 5">
    <name type="scientific">Streblomastix strix</name>
    <dbReference type="NCBI Taxonomy" id="222440"/>
    <lineage>
        <taxon>Eukaryota</taxon>
        <taxon>Metamonada</taxon>
        <taxon>Preaxostyla</taxon>
        <taxon>Oxymonadida</taxon>
        <taxon>Streblomastigidae</taxon>
        <taxon>Streblomastix</taxon>
    </lineage>
</organism>
<evidence type="ECO:0000256" key="1">
    <source>
        <dbReference type="ARBA" id="ARBA00008451"/>
    </source>
</evidence>